<accession>A0ABQ5FBU9</accession>
<feature type="region of interest" description="Disordered" evidence="1">
    <location>
        <begin position="1"/>
        <end position="23"/>
    </location>
</feature>
<dbReference type="Proteomes" id="UP001151760">
    <property type="component" value="Unassembled WGS sequence"/>
</dbReference>
<proteinExistence type="predicted"/>
<evidence type="ECO:0000313" key="2">
    <source>
        <dbReference type="EMBL" id="GJT60886.1"/>
    </source>
</evidence>
<sequence length="121" mass="13385">MLAMVNGSTSPKESEQIPHQKKKVLSGELLTESLSKINENENLFVPTSMGYDQEMVPKTKDWVERLSPNNKLPNLNSGRILVPKSQAVNESLEPTETLNTPESSKDSEAESLTPLPPLKNL</sequence>
<gene>
    <name evidence="2" type="ORF">Tco_1004419</name>
</gene>
<dbReference type="EMBL" id="BQNB010017239">
    <property type="protein sequence ID" value="GJT60886.1"/>
    <property type="molecule type" value="Genomic_DNA"/>
</dbReference>
<protein>
    <submittedName>
        <fullName evidence="2">Uncharacterized protein</fullName>
    </submittedName>
</protein>
<keyword evidence="3" id="KW-1185">Reference proteome</keyword>
<name>A0ABQ5FBU9_9ASTR</name>
<reference evidence="2" key="2">
    <citation type="submission" date="2022-01" db="EMBL/GenBank/DDBJ databases">
        <authorList>
            <person name="Yamashiro T."/>
            <person name="Shiraishi A."/>
            <person name="Satake H."/>
            <person name="Nakayama K."/>
        </authorList>
    </citation>
    <scope>NUCLEOTIDE SEQUENCE</scope>
</reference>
<evidence type="ECO:0000313" key="3">
    <source>
        <dbReference type="Proteomes" id="UP001151760"/>
    </source>
</evidence>
<comment type="caution">
    <text evidence="2">The sequence shown here is derived from an EMBL/GenBank/DDBJ whole genome shotgun (WGS) entry which is preliminary data.</text>
</comment>
<organism evidence="2 3">
    <name type="scientific">Tanacetum coccineum</name>
    <dbReference type="NCBI Taxonomy" id="301880"/>
    <lineage>
        <taxon>Eukaryota</taxon>
        <taxon>Viridiplantae</taxon>
        <taxon>Streptophyta</taxon>
        <taxon>Embryophyta</taxon>
        <taxon>Tracheophyta</taxon>
        <taxon>Spermatophyta</taxon>
        <taxon>Magnoliopsida</taxon>
        <taxon>eudicotyledons</taxon>
        <taxon>Gunneridae</taxon>
        <taxon>Pentapetalae</taxon>
        <taxon>asterids</taxon>
        <taxon>campanulids</taxon>
        <taxon>Asterales</taxon>
        <taxon>Asteraceae</taxon>
        <taxon>Asteroideae</taxon>
        <taxon>Anthemideae</taxon>
        <taxon>Anthemidinae</taxon>
        <taxon>Tanacetum</taxon>
    </lineage>
</organism>
<feature type="compositionally biased region" description="Polar residues" evidence="1">
    <location>
        <begin position="86"/>
        <end position="102"/>
    </location>
</feature>
<feature type="compositionally biased region" description="Polar residues" evidence="1">
    <location>
        <begin position="1"/>
        <end position="11"/>
    </location>
</feature>
<reference evidence="2" key="1">
    <citation type="journal article" date="2022" name="Int. J. Mol. Sci.">
        <title>Draft Genome of Tanacetum Coccineum: Genomic Comparison of Closely Related Tanacetum-Family Plants.</title>
        <authorList>
            <person name="Yamashiro T."/>
            <person name="Shiraishi A."/>
            <person name="Nakayama K."/>
            <person name="Satake H."/>
        </authorList>
    </citation>
    <scope>NUCLEOTIDE SEQUENCE</scope>
</reference>
<feature type="region of interest" description="Disordered" evidence="1">
    <location>
        <begin position="83"/>
        <end position="121"/>
    </location>
</feature>
<evidence type="ECO:0000256" key="1">
    <source>
        <dbReference type="SAM" id="MobiDB-lite"/>
    </source>
</evidence>